<organism evidence="1 2">
    <name type="scientific">Araneus ventricosus</name>
    <name type="common">Orbweaver spider</name>
    <name type="synonym">Epeira ventricosa</name>
    <dbReference type="NCBI Taxonomy" id="182803"/>
    <lineage>
        <taxon>Eukaryota</taxon>
        <taxon>Metazoa</taxon>
        <taxon>Ecdysozoa</taxon>
        <taxon>Arthropoda</taxon>
        <taxon>Chelicerata</taxon>
        <taxon>Arachnida</taxon>
        <taxon>Araneae</taxon>
        <taxon>Araneomorphae</taxon>
        <taxon>Entelegynae</taxon>
        <taxon>Araneoidea</taxon>
        <taxon>Araneidae</taxon>
        <taxon>Araneus</taxon>
    </lineage>
</organism>
<proteinExistence type="predicted"/>
<dbReference type="Pfam" id="PF01359">
    <property type="entry name" value="Transposase_1"/>
    <property type="match status" value="1"/>
</dbReference>
<evidence type="ECO:0000313" key="2">
    <source>
        <dbReference type="Proteomes" id="UP000499080"/>
    </source>
</evidence>
<dbReference type="AlphaFoldDB" id="A0A4Y2DZ95"/>
<dbReference type="InterPro" id="IPR001888">
    <property type="entry name" value="Transposase_1"/>
</dbReference>
<name>A0A4Y2DZ95_ARAVE</name>
<evidence type="ECO:0008006" key="3">
    <source>
        <dbReference type="Google" id="ProtNLM"/>
    </source>
</evidence>
<reference evidence="1 2" key="1">
    <citation type="journal article" date="2019" name="Sci. Rep.">
        <title>Orb-weaving spider Araneus ventricosus genome elucidates the spidroin gene catalogue.</title>
        <authorList>
            <person name="Kono N."/>
            <person name="Nakamura H."/>
            <person name="Ohtoshi R."/>
            <person name="Moran D.A.P."/>
            <person name="Shinohara A."/>
            <person name="Yoshida Y."/>
            <person name="Fujiwara M."/>
            <person name="Mori M."/>
            <person name="Tomita M."/>
            <person name="Arakawa K."/>
        </authorList>
    </citation>
    <scope>NUCLEOTIDE SEQUENCE [LARGE SCALE GENOMIC DNA]</scope>
</reference>
<gene>
    <name evidence="1" type="ORF">AVEN_264816_1</name>
</gene>
<protein>
    <recommendedName>
        <fullName evidence="3">Mariner Mos1 transposase</fullName>
    </recommendedName>
</protein>
<sequence length="117" mass="13557">MLCIWWDQEGAVYHQLLKCCETVNIARYQQQIVNFNHSLIVKRLHGVSLHGKVILLHHHHTRQKKPERVKRNCLGSINPPALFSRPCALRISLLPFDRPHTVSTALPNVQRFGPMDH</sequence>
<keyword evidence="2" id="KW-1185">Reference proteome</keyword>
<dbReference type="Proteomes" id="UP000499080">
    <property type="component" value="Unassembled WGS sequence"/>
</dbReference>
<dbReference type="GO" id="GO:0003676">
    <property type="term" value="F:nucleic acid binding"/>
    <property type="evidence" value="ECO:0007669"/>
    <property type="project" value="InterPro"/>
</dbReference>
<dbReference type="EMBL" id="BGPR01000458">
    <property type="protein sequence ID" value="GBM21379.1"/>
    <property type="molecule type" value="Genomic_DNA"/>
</dbReference>
<dbReference type="Gene3D" id="3.30.420.10">
    <property type="entry name" value="Ribonuclease H-like superfamily/Ribonuclease H"/>
    <property type="match status" value="1"/>
</dbReference>
<accession>A0A4Y2DZ95</accession>
<evidence type="ECO:0000313" key="1">
    <source>
        <dbReference type="EMBL" id="GBM21379.1"/>
    </source>
</evidence>
<comment type="caution">
    <text evidence="1">The sequence shown here is derived from an EMBL/GenBank/DDBJ whole genome shotgun (WGS) entry which is preliminary data.</text>
</comment>
<dbReference type="InterPro" id="IPR036397">
    <property type="entry name" value="RNaseH_sf"/>
</dbReference>